<reference evidence="1" key="1">
    <citation type="submission" date="2023-10" db="EMBL/GenBank/DDBJ databases">
        <title>Characterization and whole genome sequencing of a novel strain of Bergeyella porcorum QD2021 isolated from pig.</title>
        <authorList>
            <person name="Liu G."/>
            <person name="Chen C."/>
            <person name="Han X."/>
        </authorList>
    </citation>
    <scope>NUCLEOTIDE SEQUENCE</scope>
    <source>
        <strain evidence="1">QD2021</strain>
    </source>
</reference>
<keyword evidence="2" id="KW-1185">Reference proteome</keyword>
<name>A0AAU0F029_9FLAO</name>
<dbReference type="EMBL" id="CP136426">
    <property type="protein sequence ID" value="WOC51390.1"/>
    <property type="molecule type" value="Genomic_DNA"/>
</dbReference>
<dbReference type="Proteomes" id="UP001432059">
    <property type="component" value="Chromosome"/>
</dbReference>
<dbReference type="AlphaFoldDB" id="A0AAU0F029"/>
<accession>A0AAU0F029</accession>
<sequence>MPNEDILQIYIEHQRMGNLALIEFLEYKSLVTNHLYI</sequence>
<dbReference type="KEGG" id="bpor:BPO_0743"/>
<evidence type="ECO:0000313" key="1">
    <source>
        <dbReference type="EMBL" id="WOC51390.1"/>
    </source>
</evidence>
<gene>
    <name evidence="1" type="ORF">BPO_0743</name>
</gene>
<organism evidence="1 2">
    <name type="scientific">Bergeyella porcorum</name>
    <dbReference type="NCBI Taxonomy" id="1735111"/>
    <lineage>
        <taxon>Bacteria</taxon>
        <taxon>Pseudomonadati</taxon>
        <taxon>Bacteroidota</taxon>
        <taxon>Flavobacteriia</taxon>
        <taxon>Flavobacteriales</taxon>
        <taxon>Weeksellaceae</taxon>
        <taxon>Bergeyella</taxon>
    </lineage>
</organism>
<protein>
    <submittedName>
        <fullName evidence="1">Uncharacterized protein</fullName>
    </submittedName>
</protein>
<proteinExistence type="predicted"/>
<evidence type="ECO:0000313" key="2">
    <source>
        <dbReference type="Proteomes" id="UP001432059"/>
    </source>
</evidence>